<feature type="transmembrane region" description="Helical" evidence="1">
    <location>
        <begin position="172"/>
        <end position="191"/>
    </location>
</feature>
<protein>
    <submittedName>
        <fullName evidence="2">Uncharacterized protein</fullName>
    </submittedName>
</protein>
<feature type="transmembrane region" description="Helical" evidence="1">
    <location>
        <begin position="141"/>
        <end position="166"/>
    </location>
</feature>
<proteinExistence type="predicted"/>
<organism evidence="2 3">
    <name type="scientific">Rotaria socialis</name>
    <dbReference type="NCBI Taxonomy" id="392032"/>
    <lineage>
        <taxon>Eukaryota</taxon>
        <taxon>Metazoa</taxon>
        <taxon>Spiralia</taxon>
        <taxon>Gnathifera</taxon>
        <taxon>Rotifera</taxon>
        <taxon>Eurotatoria</taxon>
        <taxon>Bdelloidea</taxon>
        <taxon>Philodinida</taxon>
        <taxon>Philodinidae</taxon>
        <taxon>Rotaria</taxon>
    </lineage>
</organism>
<sequence>MATATSGQSLDYPTIVRKFMDPSFLDNIIKNVSEMFDKMNVMDRFLFSEYTDFIRNVKEFKESLLEFILESKIQLSVLKDNFQKPKYKQADENGKVEFIKQRLDKKKETLLDYLHACNRLIQTSIQLHQTYGTWIFKAKYVALHLLGFTIGGAIAGFTIGLVLPFLEPIEMCAGALVGGLIGLGYVAYELIFNWEHHMNKIEVIRDNLKEVQRALQHVLQQMQSSYEKFGMTKDEIRNQSENNSFQDIHDLEQYVLRTLNGFIVLQGALSKLCVLKDNFQKPKYKQADEHRKLEFIKERLNKIQKETLFDYLTACDRLIQTSIQLHKKYGTLIFKAKYVALNLLGFTIGGAIAGFTIGLVFPFPRPIEIGAGAVVGGLIGLGCVACEVIVNWKD</sequence>
<dbReference type="Proteomes" id="UP000663848">
    <property type="component" value="Unassembled WGS sequence"/>
</dbReference>
<name>A0A821TUA8_9BILA</name>
<keyword evidence="1" id="KW-0472">Membrane</keyword>
<comment type="caution">
    <text evidence="2">The sequence shown here is derived from an EMBL/GenBank/DDBJ whole genome shotgun (WGS) entry which is preliminary data.</text>
</comment>
<reference evidence="2" key="1">
    <citation type="submission" date="2021-02" db="EMBL/GenBank/DDBJ databases">
        <authorList>
            <person name="Nowell W R."/>
        </authorList>
    </citation>
    <scope>NUCLEOTIDE SEQUENCE</scope>
</reference>
<dbReference type="AlphaFoldDB" id="A0A821TUA8"/>
<evidence type="ECO:0000313" key="3">
    <source>
        <dbReference type="Proteomes" id="UP000663848"/>
    </source>
</evidence>
<keyword evidence="1" id="KW-1133">Transmembrane helix</keyword>
<feature type="transmembrane region" description="Helical" evidence="1">
    <location>
        <begin position="338"/>
        <end position="363"/>
    </location>
</feature>
<accession>A0A821TUA8</accession>
<dbReference type="EMBL" id="CAJOBR010008422">
    <property type="protein sequence ID" value="CAF4879033.1"/>
    <property type="molecule type" value="Genomic_DNA"/>
</dbReference>
<evidence type="ECO:0000256" key="1">
    <source>
        <dbReference type="SAM" id="Phobius"/>
    </source>
</evidence>
<evidence type="ECO:0000313" key="2">
    <source>
        <dbReference type="EMBL" id="CAF4879033.1"/>
    </source>
</evidence>
<gene>
    <name evidence="2" type="ORF">QYT958_LOCUS29216</name>
</gene>
<keyword evidence="1" id="KW-0812">Transmembrane</keyword>
<feature type="non-terminal residue" evidence="2">
    <location>
        <position position="1"/>
    </location>
</feature>
<feature type="transmembrane region" description="Helical" evidence="1">
    <location>
        <begin position="369"/>
        <end position="390"/>
    </location>
</feature>